<dbReference type="InterPro" id="IPR001254">
    <property type="entry name" value="Trypsin_dom"/>
</dbReference>
<feature type="domain" description="Peptidase S1" evidence="2">
    <location>
        <begin position="68"/>
        <end position="206"/>
    </location>
</feature>
<feature type="signal peptide" evidence="1">
    <location>
        <begin position="1"/>
        <end position="18"/>
    </location>
</feature>
<keyword evidence="3" id="KW-0378">Hydrolase</keyword>
<sequence length="243" mass="24703">MKQWARRAVALVAASAFAALGAAPGAVNAQEAVTIQPGVSIESDGGYCTLNWIYDGEDALAGSVYGGTAAHCVTSVGERISLATGSLGDPIQEFGTVAYIDDNLDYAFIEIDAALHDAVDPAMKGHPAIPTGVSTTETANVGDTMQFSGNGVGFHLLSLTREERTGILHSNDGTQHYVIGAVSPGDSGGPVADVTDGNKAFGIVNTVGVGINGLPYAGEGGVSLEGMFADAAEAGFTVRLRTV</sequence>
<gene>
    <name evidence="3" type="ORF">ACFQGD_16070</name>
</gene>
<dbReference type="EMBL" id="JBHSXX010000001">
    <property type="protein sequence ID" value="MFC6868657.1"/>
    <property type="molecule type" value="Genomic_DNA"/>
</dbReference>
<dbReference type="EC" id="3.4.21.-" evidence="3"/>
<feature type="chain" id="PRO_5045889575" evidence="1">
    <location>
        <begin position="19"/>
        <end position="243"/>
    </location>
</feature>
<dbReference type="GO" id="GO:0016787">
    <property type="term" value="F:hydrolase activity"/>
    <property type="evidence" value="ECO:0007669"/>
    <property type="project" value="UniProtKB-KW"/>
</dbReference>
<protein>
    <submittedName>
        <fullName evidence="3">Trypsin-like serine protease</fullName>
        <ecNumber evidence="3">3.4.21.-</ecNumber>
    </submittedName>
</protein>
<evidence type="ECO:0000313" key="4">
    <source>
        <dbReference type="Proteomes" id="UP001596337"/>
    </source>
</evidence>
<dbReference type="Pfam" id="PF00089">
    <property type="entry name" value="Trypsin"/>
    <property type="match status" value="1"/>
</dbReference>
<dbReference type="RefSeq" id="WP_345390586.1">
    <property type="nucleotide sequence ID" value="NZ_BAABLA010000005.1"/>
</dbReference>
<evidence type="ECO:0000259" key="2">
    <source>
        <dbReference type="Pfam" id="PF00089"/>
    </source>
</evidence>
<dbReference type="Gene3D" id="2.40.10.10">
    <property type="entry name" value="Trypsin-like serine proteases"/>
    <property type="match status" value="2"/>
</dbReference>
<dbReference type="InterPro" id="IPR009003">
    <property type="entry name" value="Peptidase_S1_PA"/>
</dbReference>
<dbReference type="SUPFAM" id="SSF50494">
    <property type="entry name" value="Trypsin-like serine proteases"/>
    <property type="match status" value="1"/>
</dbReference>
<evidence type="ECO:0000313" key="3">
    <source>
        <dbReference type="EMBL" id="MFC6868657.1"/>
    </source>
</evidence>
<organism evidence="3 4">
    <name type="scientific">Haloechinothrix salitolerans</name>
    <dbReference type="NCBI Taxonomy" id="926830"/>
    <lineage>
        <taxon>Bacteria</taxon>
        <taxon>Bacillati</taxon>
        <taxon>Actinomycetota</taxon>
        <taxon>Actinomycetes</taxon>
        <taxon>Pseudonocardiales</taxon>
        <taxon>Pseudonocardiaceae</taxon>
        <taxon>Haloechinothrix</taxon>
    </lineage>
</organism>
<comment type="caution">
    <text evidence="3">The sequence shown here is derived from an EMBL/GenBank/DDBJ whole genome shotgun (WGS) entry which is preliminary data.</text>
</comment>
<name>A0ABW2C1S2_9PSEU</name>
<dbReference type="Proteomes" id="UP001596337">
    <property type="component" value="Unassembled WGS sequence"/>
</dbReference>
<evidence type="ECO:0000256" key="1">
    <source>
        <dbReference type="SAM" id="SignalP"/>
    </source>
</evidence>
<accession>A0ABW2C1S2</accession>
<reference evidence="4" key="1">
    <citation type="journal article" date="2019" name="Int. J. Syst. Evol. Microbiol.">
        <title>The Global Catalogue of Microorganisms (GCM) 10K type strain sequencing project: providing services to taxonomists for standard genome sequencing and annotation.</title>
        <authorList>
            <consortium name="The Broad Institute Genomics Platform"/>
            <consortium name="The Broad Institute Genome Sequencing Center for Infectious Disease"/>
            <person name="Wu L."/>
            <person name="Ma J."/>
        </authorList>
    </citation>
    <scope>NUCLEOTIDE SEQUENCE [LARGE SCALE GENOMIC DNA]</scope>
    <source>
        <strain evidence="4">KCTC 32255</strain>
    </source>
</reference>
<keyword evidence="4" id="KW-1185">Reference proteome</keyword>
<keyword evidence="1" id="KW-0732">Signal</keyword>
<dbReference type="InterPro" id="IPR043504">
    <property type="entry name" value="Peptidase_S1_PA_chymotrypsin"/>
</dbReference>
<proteinExistence type="predicted"/>